<proteinExistence type="predicted"/>
<organism evidence="1">
    <name type="scientific">uncultured Candidatus Nitrosocaldus sp</name>
    <dbReference type="NCBI Taxonomy" id="766501"/>
    <lineage>
        <taxon>Archaea</taxon>
        <taxon>Nitrososphaerota</taxon>
        <taxon>Nitrososphaeria</taxon>
        <taxon>Candidatus Nitrosocaldales</taxon>
        <taxon>Candidatus Nitrosocaldaceae</taxon>
        <taxon>Candidatus Nitrosocaldus</taxon>
        <taxon>environmental samples</taxon>
    </lineage>
</organism>
<name>Q1ERA6_9ARCH</name>
<reference evidence="1" key="1">
    <citation type="submission" date="2006-01" db="EMBL/GenBank/DDBJ databases">
        <title>uncultured crenarchaeote 31-F-01.</title>
        <authorList>
            <person name="Nunoura T."/>
            <person name="Takami H."/>
            <person name="Oida H."/>
            <person name="Nishi S."/>
            <person name="Shimamura S."/>
            <person name="Takai K."/>
            <person name="Ishino Y."/>
            <person name="Horikoshi K."/>
        </authorList>
    </citation>
    <scope>NUCLEOTIDE SEQUENCE</scope>
</reference>
<dbReference type="EMBL" id="AB246700">
    <property type="protein sequence ID" value="BAE95220.1"/>
    <property type="molecule type" value="Genomic_DNA"/>
</dbReference>
<sequence>MMVLTLPLAYAATDTYTAVNSNKYEYGSRGTITSYKPAITNNVSSDHRDYMVYTVSGKKHTIGAGMNWYKTNAGSIIGWLMVYVHDPSNSSYQGVHYVYSGYTYTQNSVTVSASTCKATSSTSTTCNPAASGYCLIGSVVDPNTGYSLSKGHCYGTVDNTNFTTGIPGATSRAFSTYTPNQNTLTNLFDNLQFLWYDGSNQGWASFNGDSRAGVWIVESKCLSNNNNSNPTGWVIDFLDGARKFGTGPPTYTTDDCVIDAVNWEPGDEP</sequence>
<evidence type="ECO:0000313" key="1">
    <source>
        <dbReference type="EMBL" id="BAE95220.1"/>
    </source>
</evidence>
<dbReference type="AlphaFoldDB" id="Q1ERA6"/>
<gene>
    <name evidence="1" type="primary">HGP-20</name>
</gene>
<accession>Q1ERA6</accession>
<protein>
    <submittedName>
        <fullName evidence="1">Uncharacterized protein HGP-20</fullName>
    </submittedName>
</protein>